<gene>
    <name evidence="7" type="primary">adk_2</name>
    <name evidence="7" type="ORF">UC8_45010</name>
</gene>
<comment type="catalytic activity">
    <reaction evidence="6">
        <text>AMP + ATP = 2 ADP</text>
        <dbReference type="Rhea" id="RHEA:12973"/>
        <dbReference type="ChEBI" id="CHEBI:30616"/>
        <dbReference type="ChEBI" id="CHEBI:456215"/>
        <dbReference type="ChEBI" id="CHEBI:456216"/>
        <dbReference type="EC" id="2.7.4.3"/>
    </reaction>
</comment>
<evidence type="ECO:0000256" key="6">
    <source>
        <dbReference type="RuleBase" id="RU003331"/>
    </source>
</evidence>
<dbReference type="InterPro" id="IPR000850">
    <property type="entry name" value="Adenylat/UMP-CMP_kin"/>
</dbReference>
<dbReference type="Pfam" id="PF00406">
    <property type="entry name" value="ADK"/>
    <property type="match status" value="1"/>
</dbReference>
<proteinExistence type="inferred from homology"/>
<keyword evidence="6" id="KW-0067">ATP-binding</keyword>
<sequence length="398" mass="45450">MSAPEPLPTDVHDLEIKDAQLIFKSVWDRLEEEVGHENLRFPKELILLGGAPGAGKGTHTRFVMKARGLTCPPIVISDLLVTPEAAAIKDAGGMVGDKEVISILLRRLLHEEFRDGAVLDGFPRTGVQVECLKLLVDRIDQLYTEFAETPLAINFRRPTIHAMVLFVTEKTSIERQLFRGQQIAAHNREVEETGIGKILPLRTTDLSEDAARRRYRVFKEKTWDALQSLKEIYHYHFINAEGPIEEVEANIVKELQYQSSMELDPRTYDRLQPLPLAEEIVIHARQLLVKRLDSYELEHTATFIRCVDVIQEKFMPIIKRHALSGRAHVNSEDALFQDPLALSMLIDIFAERGYHAVVDKHIQEIPVRLDLQTGEIHRKEKTVFRVQINFKGSPIRRG</sequence>
<dbReference type="Gene3D" id="3.40.50.300">
    <property type="entry name" value="P-loop containing nucleotide triphosphate hydrolases"/>
    <property type="match status" value="1"/>
</dbReference>
<dbReference type="PRINTS" id="PR00094">
    <property type="entry name" value="ADENYLTKNASE"/>
</dbReference>
<dbReference type="PROSITE" id="PS00113">
    <property type="entry name" value="ADENYLATE_KINASE"/>
    <property type="match status" value="1"/>
</dbReference>
<dbReference type="CDD" id="cd01428">
    <property type="entry name" value="ADK"/>
    <property type="match status" value="1"/>
</dbReference>
<dbReference type="OrthoDB" id="2167778at2"/>
<comment type="similarity">
    <text evidence="5">Belongs to the adenylate kinase family.</text>
</comment>
<dbReference type="KEGG" id="rul:UC8_45010"/>
<keyword evidence="1 5" id="KW-0808">Transferase</keyword>
<evidence type="ECO:0000256" key="4">
    <source>
        <dbReference type="ARBA" id="ARBA00022777"/>
    </source>
</evidence>
<evidence type="ECO:0000256" key="1">
    <source>
        <dbReference type="ARBA" id="ARBA00022679"/>
    </source>
</evidence>
<dbReference type="RefSeq" id="WP_068141020.1">
    <property type="nucleotide sequence ID" value="NZ_CP042914.1"/>
</dbReference>
<organism evidence="7 8">
    <name type="scientific">Roseimaritima ulvae</name>
    <dbReference type="NCBI Taxonomy" id="980254"/>
    <lineage>
        <taxon>Bacteria</taxon>
        <taxon>Pseudomonadati</taxon>
        <taxon>Planctomycetota</taxon>
        <taxon>Planctomycetia</taxon>
        <taxon>Pirellulales</taxon>
        <taxon>Pirellulaceae</taxon>
        <taxon>Roseimaritima</taxon>
    </lineage>
</organism>
<name>A0A5B9QWU2_9BACT</name>
<dbReference type="EC" id="2.7.4.3" evidence="6"/>
<keyword evidence="3 6" id="KW-0547">Nucleotide-binding</keyword>
<evidence type="ECO:0000256" key="3">
    <source>
        <dbReference type="ARBA" id="ARBA00022741"/>
    </source>
</evidence>
<dbReference type="EMBL" id="CP042914">
    <property type="protein sequence ID" value="QEG42462.1"/>
    <property type="molecule type" value="Genomic_DNA"/>
</dbReference>
<dbReference type="InterPro" id="IPR033690">
    <property type="entry name" value="Adenylat_kinase_CS"/>
</dbReference>
<evidence type="ECO:0000256" key="2">
    <source>
        <dbReference type="ARBA" id="ARBA00022727"/>
    </source>
</evidence>
<dbReference type="GO" id="GO:0005737">
    <property type="term" value="C:cytoplasm"/>
    <property type="evidence" value="ECO:0007669"/>
    <property type="project" value="UniProtKB-SubCell"/>
</dbReference>
<evidence type="ECO:0000313" key="8">
    <source>
        <dbReference type="Proteomes" id="UP000325286"/>
    </source>
</evidence>
<accession>A0A5B9QWU2</accession>
<protein>
    <recommendedName>
        <fullName evidence="6">Adenylate kinase</fullName>
        <ecNumber evidence="6">2.7.4.3</ecNumber>
    </recommendedName>
</protein>
<dbReference type="PANTHER" id="PTHR23359">
    <property type="entry name" value="NUCLEOTIDE KINASE"/>
    <property type="match status" value="1"/>
</dbReference>
<keyword evidence="8" id="KW-1185">Reference proteome</keyword>
<evidence type="ECO:0000313" key="7">
    <source>
        <dbReference type="EMBL" id="QEG42462.1"/>
    </source>
</evidence>
<dbReference type="InterPro" id="IPR027417">
    <property type="entry name" value="P-loop_NTPase"/>
</dbReference>
<comment type="subunit">
    <text evidence="6">Monomer.</text>
</comment>
<reference evidence="7 8" key="1">
    <citation type="submission" date="2019-08" db="EMBL/GenBank/DDBJ databases">
        <title>Deep-cultivation of Planctomycetes and their phenomic and genomic characterization uncovers novel biology.</title>
        <authorList>
            <person name="Wiegand S."/>
            <person name="Jogler M."/>
            <person name="Boedeker C."/>
            <person name="Pinto D."/>
            <person name="Vollmers J."/>
            <person name="Rivas-Marin E."/>
            <person name="Kohn T."/>
            <person name="Peeters S.H."/>
            <person name="Heuer A."/>
            <person name="Rast P."/>
            <person name="Oberbeckmann S."/>
            <person name="Bunk B."/>
            <person name="Jeske O."/>
            <person name="Meyerdierks A."/>
            <person name="Storesund J.E."/>
            <person name="Kallscheuer N."/>
            <person name="Luecker S."/>
            <person name="Lage O.M."/>
            <person name="Pohl T."/>
            <person name="Merkel B.J."/>
            <person name="Hornburger P."/>
            <person name="Mueller R.-W."/>
            <person name="Bruemmer F."/>
            <person name="Labrenz M."/>
            <person name="Spormann A.M."/>
            <person name="Op den Camp H."/>
            <person name="Overmann J."/>
            <person name="Amann R."/>
            <person name="Jetten M.S.M."/>
            <person name="Mascher T."/>
            <person name="Medema M.H."/>
            <person name="Devos D.P."/>
            <person name="Kaster A.-K."/>
            <person name="Ovreas L."/>
            <person name="Rohde M."/>
            <person name="Galperin M.Y."/>
            <person name="Jogler C."/>
        </authorList>
    </citation>
    <scope>NUCLEOTIDE SEQUENCE [LARGE SCALE GENOMIC DNA]</scope>
    <source>
        <strain evidence="7 8">UC8</strain>
    </source>
</reference>
<dbReference type="GO" id="GO:0005524">
    <property type="term" value="F:ATP binding"/>
    <property type="evidence" value="ECO:0007669"/>
    <property type="project" value="UniProtKB-KW"/>
</dbReference>
<dbReference type="SUPFAM" id="SSF52540">
    <property type="entry name" value="P-loop containing nucleoside triphosphate hydrolases"/>
    <property type="match status" value="1"/>
</dbReference>
<keyword evidence="2" id="KW-0545">Nucleotide biosynthesis</keyword>
<dbReference type="Proteomes" id="UP000325286">
    <property type="component" value="Chromosome"/>
</dbReference>
<keyword evidence="4 5" id="KW-0418">Kinase</keyword>
<dbReference type="GO" id="GO:0004017">
    <property type="term" value="F:AMP kinase activity"/>
    <property type="evidence" value="ECO:0007669"/>
    <property type="project" value="UniProtKB-EC"/>
</dbReference>
<dbReference type="AlphaFoldDB" id="A0A5B9QWU2"/>
<comment type="subcellular location">
    <subcellularLocation>
        <location evidence="6">Cytoplasm</location>
    </subcellularLocation>
</comment>
<evidence type="ECO:0000256" key="5">
    <source>
        <dbReference type="RuleBase" id="RU003330"/>
    </source>
</evidence>